<protein>
    <submittedName>
        <fullName evidence="2">TIGR04086 family membrane protein</fullName>
    </submittedName>
</protein>
<dbReference type="Proteomes" id="UP000220005">
    <property type="component" value="Unassembled WGS sequence"/>
</dbReference>
<feature type="transmembrane region" description="Helical" evidence="1">
    <location>
        <begin position="12"/>
        <end position="35"/>
    </location>
</feature>
<evidence type="ECO:0000313" key="3">
    <source>
        <dbReference type="Proteomes" id="UP000220005"/>
    </source>
</evidence>
<feature type="transmembrane region" description="Helical" evidence="1">
    <location>
        <begin position="101"/>
        <end position="121"/>
    </location>
</feature>
<dbReference type="PROSITE" id="PS51257">
    <property type="entry name" value="PROKAR_LIPOPROTEIN"/>
    <property type="match status" value="1"/>
</dbReference>
<proteinExistence type="predicted"/>
<evidence type="ECO:0000313" key="2">
    <source>
        <dbReference type="EMBL" id="PDX82186.1"/>
    </source>
</evidence>
<dbReference type="RefSeq" id="WP_097838690.1">
    <property type="nucleotide sequence ID" value="NZ_NMTY01000004.1"/>
</dbReference>
<dbReference type="EMBL" id="NMTY01000004">
    <property type="protein sequence ID" value="PDX82186.1"/>
    <property type="molecule type" value="Genomic_DNA"/>
</dbReference>
<comment type="caution">
    <text evidence="2">The sequence shown here is derived from an EMBL/GenBank/DDBJ whole genome shotgun (WGS) entry which is preliminary data.</text>
</comment>
<gene>
    <name evidence="2" type="ORF">CGS58_01575</name>
</gene>
<keyword evidence="1" id="KW-1133">Transmembrane helix</keyword>
<keyword evidence="1" id="KW-0812">Transmembrane</keyword>
<name>A0A2A7ASR5_9FIRM</name>
<reference evidence="2 3" key="1">
    <citation type="journal article" date="2017" name="Front. Microbiol.">
        <title>New Insights into the Diversity of the Genus Faecalibacterium.</title>
        <authorList>
            <person name="Benevides L."/>
            <person name="Burman S."/>
            <person name="Martin R."/>
            <person name="Robert V."/>
            <person name="Thomas M."/>
            <person name="Miquel S."/>
            <person name="Chain F."/>
            <person name="Sokol H."/>
            <person name="Bermudez-Humaran L.G."/>
            <person name="Morrison M."/>
            <person name="Langella P."/>
            <person name="Azevedo V.A."/>
            <person name="Chatel J.M."/>
            <person name="Soares S."/>
        </authorList>
    </citation>
    <scope>NUCLEOTIDE SEQUENCE [LARGE SCALE GENOMIC DNA]</scope>
    <source>
        <strain evidence="2 3">CNCM I 4575</strain>
    </source>
</reference>
<dbReference type="AlphaFoldDB" id="A0A2A7ASR5"/>
<dbReference type="InterPro" id="IPR023804">
    <property type="entry name" value="DUF3792_TM"/>
</dbReference>
<organism evidence="2 3">
    <name type="scientific">Faecalibacterium prausnitzii</name>
    <dbReference type="NCBI Taxonomy" id="853"/>
    <lineage>
        <taxon>Bacteria</taxon>
        <taxon>Bacillati</taxon>
        <taxon>Bacillota</taxon>
        <taxon>Clostridia</taxon>
        <taxon>Eubacteriales</taxon>
        <taxon>Oscillospiraceae</taxon>
        <taxon>Faecalibacterium</taxon>
    </lineage>
</organism>
<accession>A0A2A7ASR5</accession>
<keyword evidence="1" id="KW-0472">Membrane</keyword>
<evidence type="ECO:0000256" key="1">
    <source>
        <dbReference type="SAM" id="Phobius"/>
    </source>
</evidence>
<dbReference type="Pfam" id="PF12670">
    <property type="entry name" value="DUF3792"/>
    <property type="match status" value="1"/>
</dbReference>
<feature type="transmembrane region" description="Helical" evidence="1">
    <location>
        <begin position="47"/>
        <end position="66"/>
    </location>
</feature>
<feature type="transmembrane region" description="Helical" evidence="1">
    <location>
        <begin position="73"/>
        <end position="95"/>
    </location>
</feature>
<sequence length="128" mass="13538">MSEQKKFSVGPALLAFGIGGAFAGGCMAGLAYLMARQGLSQAAAWPMASAAVCAGSLLSGWLAAFFQRSRGLLCGAIQGILFVLLLTIFGLWAGFSPTEMQLLRFALVFLFGCMGGIFGMLRAERRHH</sequence>
<dbReference type="NCBIfam" id="TIGR04086">
    <property type="entry name" value="TIGR04086_membr"/>
    <property type="match status" value="1"/>
</dbReference>